<keyword evidence="2" id="KW-0378">Hydrolase</keyword>
<evidence type="ECO:0000256" key="3">
    <source>
        <dbReference type="ARBA" id="ARBA00023211"/>
    </source>
</evidence>
<dbReference type="Proteomes" id="UP000306102">
    <property type="component" value="Unassembled WGS sequence"/>
</dbReference>
<reference evidence="4 5" key="1">
    <citation type="journal article" date="2018" name="Proc. Natl. Acad. Sci. U.S.A.">
        <title>Draft genome sequence of Camellia sinensis var. sinensis provides insights into the evolution of the tea genome and tea quality.</title>
        <authorList>
            <person name="Wei C."/>
            <person name="Yang H."/>
            <person name="Wang S."/>
            <person name="Zhao J."/>
            <person name="Liu C."/>
            <person name="Gao L."/>
            <person name="Xia E."/>
            <person name="Lu Y."/>
            <person name="Tai Y."/>
            <person name="She G."/>
            <person name="Sun J."/>
            <person name="Cao H."/>
            <person name="Tong W."/>
            <person name="Gao Q."/>
            <person name="Li Y."/>
            <person name="Deng W."/>
            <person name="Jiang X."/>
            <person name="Wang W."/>
            <person name="Chen Q."/>
            <person name="Zhang S."/>
            <person name="Li H."/>
            <person name="Wu J."/>
            <person name="Wang P."/>
            <person name="Li P."/>
            <person name="Shi C."/>
            <person name="Zheng F."/>
            <person name="Jian J."/>
            <person name="Huang B."/>
            <person name="Shan D."/>
            <person name="Shi M."/>
            <person name="Fang C."/>
            <person name="Yue Y."/>
            <person name="Li F."/>
            <person name="Li D."/>
            <person name="Wei S."/>
            <person name="Han B."/>
            <person name="Jiang C."/>
            <person name="Yin Y."/>
            <person name="Xia T."/>
            <person name="Zhang Z."/>
            <person name="Bennetzen J.L."/>
            <person name="Zhao S."/>
            <person name="Wan X."/>
        </authorList>
    </citation>
    <scope>NUCLEOTIDE SEQUENCE [LARGE SCALE GENOMIC DNA]</scope>
    <source>
        <strain evidence="5">cv. Shuchazao</strain>
        <tissue evidence="4">Leaf</tissue>
    </source>
</reference>
<dbReference type="AlphaFoldDB" id="A0A4S4DFC1"/>
<gene>
    <name evidence="4" type="ORF">TEA_021149</name>
</gene>
<evidence type="ECO:0000313" key="4">
    <source>
        <dbReference type="EMBL" id="THG01403.1"/>
    </source>
</evidence>
<keyword evidence="3" id="KW-0464">Manganese</keyword>
<dbReference type="Pfam" id="PF01546">
    <property type="entry name" value="Peptidase_M20"/>
    <property type="match status" value="1"/>
</dbReference>
<dbReference type="SUPFAM" id="SSF55031">
    <property type="entry name" value="Bacterial exopeptidase dimerisation domain"/>
    <property type="match status" value="1"/>
</dbReference>
<dbReference type="InterPro" id="IPR017439">
    <property type="entry name" value="Amidohydrolase"/>
</dbReference>
<evidence type="ECO:0000256" key="2">
    <source>
        <dbReference type="ARBA" id="ARBA00022801"/>
    </source>
</evidence>
<dbReference type="EMBL" id="SDRB02011424">
    <property type="protein sequence ID" value="THG01403.1"/>
    <property type="molecule type" value="Genomic_DNA"/>
</dbReference>
<accession>A0A4S4DFC1</accession>
<protein>
    <submittedName>
        <fullName evidence="4">Uncharacterized protein</fullName>
    </submittedName>
</protein>
<name>A0A4S4DFC1_CAMSN</name>
<dbReference type="PANTHER" id="PTHR31182">
    <property type="entry name" value="C2 NT-TYPE DOMAIN-CONTAINING PROTEIN"/>
    <property type="match status" value="1"/>
</dbReference>
<sequence length="326" mass="35713">MHGCGHDAHIAMLLGATKLLQEHRHDLQGTVILVFQLAEKGGGGTKIMLEAGILENVDAIFGLNVSSRFPIGTVAGMSGLVLAGSGFFEAIISGKMGHAAIPQHPIDPILAATNIIVSLQHLVSHEVDPLDSQVVTVAKFQGGGAFAFNVIPDSVTICGTFGAFSKETGLCPISVLHEKSFIRFFGPEKFETLKGVMSFDQIWDEINKNAEGDNDIPRIYIVSWNDHFFVLKVGVNAYYIIDTFGERLFEGCNQAYILRFDALALMRGKVEKEGVSSDQASEAEICSGKECCREFMKRFLAAIPLRELESEEEEKKELISYFALHQ</sequence>
<keyword evidence="5" id="KW-1185">Reference proteome</keyword>
<comment type="caution">
    <text evidence="4">The sequence shown here is derived from an EMBL/GenBank/DDBJ whole genome shotgun (WGS) entry which is preliminary data.</text>
</comment>
<comment type="similarity">
    <text evidence="1">Belongs to the peptidase M20 family.</text>
</comment>
<dbReference type="InterPro" id="IPR002933">
    <property type="entry name" value="Peptidase_M20"/>
</dbReference>
<dbReference type="InterPro" id="IPR036264">
    <property type="entry name" value="Bact_exopeptidase_dim_dom"/>
</dbReference>
<proteinExistence type="inferred from homology"/>
<evidence type="ECO:0000256" key="1">
    <source>
        <dbReference type="ARBA" id="ARBA00006153"/>
    </source>
</evidence>
<dbReference type="NCBIfam" id="TIGR01891">
    <property type="entry name" value="amidohydrolases"/>
    <property type="match status" value="1"/>
</dbReference>
<dbReference type="PANTHER" id="PTHR31182:SF17">
    <property type="entry name" value="EEIG1_EHBP1 PROTEIN AMINO-TERMINAL DOMAIN PROTEIN"/>
    <property type="match status" value="1"/>
</dbReference>
<dbReference type="SUPFAM" id="SSF53187">
    <property type="entry name" value="Zn-dependent exopeptidases"/>
    <property type="match status" value="1"/>
</dbReference>
<dbReference type="GO" id="GO:0016787">
    <property type="term" value="F:hydrolase activity"/>
    <property type="evidence" value="ECO:0007669"/>
    <property type="project" value="UniProtKB-KW"/>
</dbReference>
<organism evidence="4 5">
    <name type="scientific">Camellia sinensis var. sinensis</name>
    <name type="common">China tea</name>
    <dbReference type="NCBI Taxonomy" id="542762"/>
    <lineage>
        <taxon>Eukaryota</taxon>
        <taxon>Viridiplantae</taxon>
        <taxon>Streptophyta</taxon>
        <taxon>Embryophyta</taxon>
        <taxon>Tracheophyta</taxon>
        <taxon>Spermatophyta</taxon>
        <taxon>Magnoliopsida</taxon>
        <taxon>eudicotyledons</taxon>
        <taxon>Gunneridae</taxon>
        <taxon>Pentapetalae</taxon>
        <taxon>asterids</taxon>
        <taxon>Ericales</taxon>
        <taxon>Theaceae</taxon>
        <taxon>Camellia</taxon>
    </lineage>
</organism>
<dbReference type="FunFam" id="3.30.70.360:FF:000001">
    <property type="entry name" value="N-acetyldiaminopimelate deacetylase"/>
    <property type="match status" value="1"/>
</dbReference>
<dbReference type="Gene3D" id="3.40.630.10">
    <property type="entry name" value="Zn peptidases"/>
    <property type="match status" value="1"/>
</dbReference>
<evidence type="ECO:0000313" key="5">
    <source>
        <dbReference type="Proteomes" id="UP000306102"/>
    </source>
</evidence>